<feature type="compositionally biased region" description="Basic and acidic residues" evidence="1">
    <location>
        <begin position="111"/>
        <end position="127"/>
    </location>
</feature>
<evidence type="ECO:0000313" key="2">
    <source>
        <dbReference type="EMBL" id="VFQ64263.1"/>
    </source>
</evidence>
<evidence type="ECO:0000256" key="1">
    <source>
        <dbReference type="SAM" id="MobiDB-lite"/>
    </source>
</evidence>
<feature type="region of interest" description="Disordered" evidence="1">
    <location>
        <begin position="34"/>
        <end position="84"/>
    </location>
</feature>
<feature type="region of interest" description="Disordered" evidence="1">
    <location>
        <begin position="411"/>
        <end position="443"/>
    </location>
</feature>
<name>A0A484KEL3_9ASTE</name>
<feature type="compositionally biased region" description="Basic and acidic residues" evidence="1">
    <location>
        <begin position="187"/>
        <end position="206"/>
    </location>
</feature>
<accession>A0A484KEL3</accession>
<evidence type="ECO:0000313" key="3">
    <source>
        <dbReference type="Proteomes" id="UP000595140"/>
    </source>
</evidence>
<dbReference type="OrthoDB" id="1425037at2759"/>
<gene>
    <name evidence="2" type="ORF">CCAM_LOCUS6039</name>
</gene>
<feature type="compositionally biased region" description="Basic and acidic residues" evidence="1">
    <location>
        <begin position="67"/>
        <end position="84"/>
    </location>
</feature>
<dbReference type="EMBL" id="OOIL02000382">
    <property type="protein sequence ID" value="VFQ64263.1"/>
    <property type="molecule type" value="Genomic_DNA"/>
</dbReference>
<keyword evidence="3" id="KW-1185">Reference proteome</keyword>
<feature type="region of interest" description="Disordered" evidence="1">
    <location>
        <begin position="146"/>
        <end position="233"/>
    </location>
</feature>
<feature type="compositionally biased region" description="Polar residues" evidence="1">
    <location>
        <begin position="411"/>
        <end position="425"/>
    </location>
</feature>
<reference evidence="2 3" key="1">
    <citation type="submission" date="2018-04" db="EMBL/GenBank/DDBJ databases">
        <authorList>
            <person name="Vogel A."/>
        </authorList>
    </citation>
    <scope>NUCLEOTIDE SEQUENCE [LARGE SCALE GENOMIC DNA]</scope>
</reference>
<proteinExistence type="predicted"/>
<feature type="compositionally biased region" description="Basic and acidic residues" evidence="1">
    <location>
        <begin position="34"/>
        <end position="50"/>
    </location>
</feature>
<feature type="region of interest" description="Disordered" evidence="1">
    <location>
        <begin position="97"/>
        <end position="127"/>
    </location>
</feature>
<organism evidence="2 3">
    <name type="scientific">Cuscuta campestris</name>
    <dbReference type="NCBI Taxonomy" id="132261"/>
    <lineage>
        <taxon>Eukaryota</taxon>
        <taxon>Viridiplantae</taxon>
        <taxon>Streptophyta</taxon>
        <taxon>Embryophyta</taxon>
        <taxon>Tracheophyta</taxon>
        <taxon>Spermatophyta</taxon>
        <taxon>Magnoliopsida</taxon>
        <taxon>eudicotyledons</taxon>
        <taxon>Gunneridae</taxon>
        <taxon>Pentapetalae</taxon>
        <taxon>asterids</taxon>
        <taxon>lamiids</taxon>
        <taxon>Solanales</taxon>
        <taxon>Convolvulaceae</taxon>
        <taxon>Cuscuteae</taxon>
        <taxon>Cuscuta</taxon>
        <taxon>Cuscuta subgen. Grammica</taxon>
        <taxon>Cuscuta sect. Cleistogrammica</taxon>
    </lineage>
</organism>
<dbReference type="AlphaFoldDB" id="A0A484KEL3"/>
<sequence>MVRTKIALHRQRTKNSCLKKELWAKHSWPRLLAMEKAKHSEENQKSKTSGDGEEISPNHALGNSKEQCTDERSEGTEGRKYVEDDVLLHPLAEIPDTLYLEHTPAQPNNDMQRKEEEDLKQGKKIPDLVEEEPLIACSDVPFEDSQITTPVSKKKRVKISGSRWSLRQKAKEDQEAESVEEIQSCKVPKEIKTKEKAKDEQEECTKRQKRSPATERLTTRSQSSKKKDSDAEKSLKLGKFPNQVFISSIASSFMSEIAKKSILPQRSIDVDDFETKTNLIPVLKQSHLLKSVTIPGSYVRRIIQEFYCNLNESCNTFSDPSFHKGLDVADEEEPAPPLLQVDMRHFEGRHQNDMVKDESQRTATAFLGSDFSQTAFLRTEIQLLQEQIDRHKALIKEAKVKKKKLAIILSSLDTNTGSTAQPQGEKSQEDAPEEDDATQGGAK</sequence>
<dbReference type="Proteomes" id="UP000595140">
    <property type="component" value="Unassembled WGS sequence"/>
</dbReference>
<protein>
    <submittedName>
        <fullName evidence="2">Uncharacterized protein</fullName>
    </submittedName>
</protein>